<dbReference type="STRING" id="1798650.A2945_03195"/>
<name>A0A1G2CE18_9BACT</name>
<dbReference type="Proteomes" id="UP000178880">
    <property type="component" value="Unassembled WGS sequence"/>
</dbReference>
<reference evidence="1 2" key="1">
    <citation type="journal article" date="2016" name="Nat. Commun.">
        <title>Thousands of microbial genomes shed light on interconnected biogeochemical processes in an aquifer system.</title>
        <authorList>
            <person name="Anantharaman K."/>
            <person name="Brown C.T."/>
            <person name="Hug L.A."/>
            <person name="Sharon I."/>
            <person name="Castelle C.J."/>
            <person name="Probst A.J."/>
            <person name="Thomas B.C."/>
            <person name="Singh A."/>
            <person name="Wilkins M.J."/>
            <person name="Karaoz U."/>
            <person name="Brodie E.L."/>
            <person name="Williams K.H."/>
            <person name="Hubbard S.S."/>
            <person name="Banfield J.F."/>
        </authorList>
    </citation>
    <scope>NUCLEOTIDE SEQUENCE [LARGE SCALE GENOMIC DNA]</scope>
</reference>
<gene>
    <name evidence="1" type="ORF">A2945_03195</name>
</gene>
<comment type="caution">
    <text evidence="1">The sequence shown here is derived from an EMBL/GenBank/DDBJ whole genome shotgun (WGS) entry which is preliminary data.</text>
</comment>
<dbReference type="AlphaFoldDB" id="A0A1G2CE18"/>
<accession>A0A1G2CE18</accession>
<protein>
    <submittedName>
        <fullName evidence="1">Uncharacterized protein</fullName>
    </submittedName>
</protein>
<sequence length="155" mass="16936">MQLSLNQEGDETMEIRLEKHYGKDVFVSVQAEAARKAGCLCVRQENGRMVMCEHLKANIAYEAQVKAESSVITKNVEERAAHLAKITIQSRAVHALESLCSADNLVAGRDEYMFGNDSVCLMALANYAVCISGNLAMAVTRCPHYKPASAKQEGA</sequence>
<organism evidence="1 2">
    <name type="scientific">Candidatus Liptonbacteria bacterium RIFCSPLOWO2_01_FULL_52_25</name>
    <dbReference type="NCBI Taxonomy" id="1798650"/>
    <lineage>
        <taxon>Bacteria</taxon>
        <taxon>Candidatus Liptoniibacteriota</taxon>
    </lineage>
</organism>
<proteinExistence type="predicted"/>
<evidence type="ECO:0000313" key="2">
    <source>
        <dbReference type="Proteomes" id="UP000178880"/>
    </source>
</evidence>
<evidence type="ECO:0000313" key="1">
    <source>
        <dbReference type="EMBL" id="OGY99625.1"/>
    </source>
</evidence>
<dbReference type="EMBL" id="MHLA01000014">
    <property type="protein sequence ID" value="OGY99625.1"/>
    <property type="molecule type" value="Genomic_DNA"/>
</dbReference>